<dbReference type="PROSITE" id="PS50045">
    <property type="entry name" value="SIGMA54_INTERACT_4"/>
    <property type="match status" value="1"/>
</dbReference>
<evidence type="ECO:0000256" key="14">
    <source>
        <dbReference type="RuleBase" id="RU365013"/>
    </source>
</evidence>
<evidence type="ECO:0000256" key="2">
    <source>
        <dbReference type="ARBA" id="ARBA00019059"/>
    </source>
</evidence>
<dbReference type="InterPro" id="IPR001789">
    <property type="entry name" value="Sig_transdc_resp-reg_receiver"/>
</dbReference>
<dbReference type="InterPro" id="IPR009057">
    <property type="entry name" value="Homeodomain-like_sf"/>
</dbReference>
<keyword evidence="13 14" id="KW-0535">Nitrogen fixation</keyword>
<dbReference type="InterPro" id="IPR002078">
    <property type="entry name" value="Sigma_54_int"/>
</dbReference>
<evidence type="ECO:0000313" key="16">
    <source>
        <dbReference type="Proteomes" id="UP000515733"/>
    </source>
</evidence>
<evidence type="ECO:0000313" key="15">
    <source>
        <dbReference type="EMBL" id="CAB1371065.1"/>
    </source>
</evidence>
<dbReference type="FunFam" id="3.40.50.2300:FF:000018">
    <property type="entry name" value="DNA-binding transcriptional regulator NtrC"/>
    <property type="match status" value="1"/>
</dbReference>
<dbReference type="Pfam" id="PF00158">
    <property type="entry name" value="Sigma54_activat"/>
    <property type="match status" value="1"/>
</dbReference>
<dbReference type="GO" id="GO:0005524">
    <property type="term" value="F:ATP binding"/>
    <property type="evidence" value="ECO:0007669"/>
    <property type="project" value="UniProtKB-KW"/>
</dbReference>
<dbReference type="CDD" id="cd19919">
    <property type="entry name" value="REC_NtrC"/>
    <property type="match status" value="1"/>
</dbReference>
<keyword evidence="6 14" id="KW-0547">Nucleotide-binding</keyword>
<dbReference type="Pfam" id="PF02954">
    <property type="entry name" value="HTH_8"/>
    <property type="match status" value="1"/>
</dbReference>
<evidence type="ECO:0000256" key="11">
    <source>
        <dbReference type="ARBA" id="ARBA00023159"/>
    </source>
</evidence>
<dbReference type="InterPro" id="IPR025944">
    <property type="entry name" value="Sigma_54_int_dom_CS"/>
</dbReference>
<keyword evidence="16" id="KW-1185">Reference proteome</keyword>
<gene>
    <name evidence="15" type="primary">glnG</name>
    <name evidence="14" type="synonym">ntrC</name>
    <name evidence="15" type="ORF">DENOEST_3911</name>
</gene>
<keyword evidence="4 14" id="KW-0678">Repressor</keyword>
<dbReference type="FunFam" id="1.10.8.60:FF:000014">
    <property type="entry name" value="DNA-binding transcriptional regulator NtrC"/>
    <property type="match status" value="1"/>
</dbReference>
<keyword evidence="5" id="KW-0597">Phosphoprotein</keyword>
<organism evidence="15 16">
    <name type="scientific">Denitratisoma oestradiolicum</name>
    <dbReference type="NCBI Taxonomy" id="311182"/>
    <lineage>
        <taxon>Bacteria</taxon>
        <taxon>Pseudomonadati</taxon>
        <taxon>Pseudomonadota</taxon>
        <taxon>Betaproteobacteria</taxon>
        <taxon>Nitrosomonadales</taxon>
        <taxon>Sterolibacteriaceae</taxon>
        <taxon>Denitratisoma</taxon>
    </lineage>
</organism>
<dbReference type="PANTHER" id="PTHR32071:SF95">
    <property type="entry name" value="DNA-BINDING TRANSCRIPTIONAL REGULATOR NTRC"/>
    <property type="match status" value="1"/>
</dbReference>
<evidence type="ECO:0000256" key="7">
    <source>
        <dbReference type="ARBA" id="ARBA00022840"/>
    </source>
</evidence>
<comment type="function">
    <text evidence="14">Member of the two-component regulatory system NtrB/NtrC, which controls expression of the nitrogen-regulated (ntr) genes in response to nitrogen limitation. Phosphorylated NtrC binds directly to DNA and stimulates the formation of open promoter-sigma54-RNA polymerase complexes.</text>
</comment>
<dbReference type="GO" id="GO:0000156">
    <property type="term" value="F:phosphorelay response regulator activity"/>
    <property type="evidence" value="ECO:0007669"/>
    <property type="project" value="UniProtKB-UniRule"/>
</dbReference>
<dbReference type="GO" id="GO:0006355">
    <property type="term" value="P:regulation of DNA-templated transcription"/>
    <property type="evidence" value="ECO:0007669"/>
    <property type="project" value="InterPro"/>
</dbReference>
<dbReference type="GO" id="GO:0005737">
    <property type="term" value="C:cytoplasm"/>
    <property type="evidence" value="ECO:0007669"/>
    <property type="project" value="UniProtKB-SubCell"/>
</dbReference>
<accession>A0A6S6Y171</accession>
<proteinExistence type="predicted"/>
<dbReference type="GO" id="GO:0006808">
    <property type="term" value="P:regulation of nitrogen utilization"/>
    <property type="evidence" value="ECO:0007669"/>
    <property type="project" value="UniProtKB-UniRule"/>
</dbReference>
<evidence type="ECO:0000256" key="9">
    <source>
        <dbReference type="ARBA" id="ARBA00023015"/>
    </source>
</evidence>
<dbReference type="InterPro" id="IPR025662">
    <property type="entry name" value="Sigma_54_int_dom_ATP-bd_1"/>
</dbReference>
<keyword evidence="9 14" id="KW-0805">Transcription regulation</keyword>
<dbReference type="PANTHER" id="PTHR32071">
    <property type="entry name" value="TRANSCRIPTIONAL REGULATORY PROTEIN"/>
    <property type="match status" value="1"/>
</dbReference>
<evidence type="ECO:0000256" key="12">
    <source>
        <dbReference type="ARBA" id="ARBA00023163"/>
    </source>
</evidence>
<dbReference type="CDD" id="cd00009">
    <property type="entry name" value="AAA"/>
    <property type="match status" value="1"/>
</dbReference>
<dbReference type="Gene3D" id="3.40.50.300">
    <property type="entry name" value="P-loop containing nucleotide triphosphate hydrolases"/>
    <property type="match status" value="1"/>
</dbReference>
<dbReference type="AlphaFoldDB" id="A0A6S6Y171"/>
<dbReference type="InterPro" id="IPR003593">
    <property type="entry name" value="AAA+_ATPase"/>
</dbReference>
<protein>
    <recommendedName>
        <fullName evidence="2 14">DNA-binding transcriptional regulator NtrC</fullName>
    </recommendedName>
    <alternativeName>
        <fullName evidence="14">Nitrogen regulation protein NR(I)</fullName>
    </alternativeName>
</protein>
<dbReference type="PROSITE" id="PS00676">
    <property type="entry name" value="SIGMA54_INTERACT_2"/>
    <property type="match status" value="1"/>
</dbReference>
<evidence type="ECO:0000256" key="3">
    <source>
        <dbReference type="ARBA" id="ARBA00022490"/>
    </source>
</evidence>
<dbReference type="SUPFAM" id="SSF52172">
    <property type="entry name" value="CheY-like"/>
    <property type="match status" value="1"/>
</dbReference>
<evidence type="ECO:0000256" key="5">
    <source>
        <dbReference type="ARBA" id="ARBA00022553"/>
    </source>
</evidence>
<evidence type="ECO:0000256" key="8">
    <source>
        <dbReference type="ARBA" id="ARBA00023012"/>
    </source>
</evidence>
<dbReference type="Gene3D" id="1.10.8.60">
    <property type="match status" value="1"/>
</dbReference>
<dbReference type="PROSITE" id="PS50110">
    <property type="entry name" value="RESPONSE_REGULATORY"/>
    <property type="match status" value="1"/>
</dbReference>
<dbReference type="PROSITE" id="PS00688">
    <property type="entry name" value="SIGMA54_INTERACT_3"/>
    <property type="match status" value="1"/>
</dbReference>
<keyword evidence="10 14" id="KW-0238">DNA-binding</keyword>
<dbReference type="KEGG" id="doe:DENOEST_3911"/>
<comment type="subcellular location">
    <subcellularLocation>
        <location evidence="1 14">Cytoplasm</location>
    </subcellularLocation>
</comment>
<dbReference type="EMBL" id="LR778301">
    <property type="protein sequence ID" value="CAB1371065.1"/>
    <property type="molecule type" value="Genomic_DNA"/>
</dbReference>
<dbReference type="FunFam" id="3.40.50.300:FF:000006">
    <property type="entry name" value="DNA-binding transcriptional regulator NtrC"/>
    <property type="match status" value="1"/>
</dbReference>
<dbReference type="Pfam" id="PF25601">
    <property type="entry name" value="AAA_lid_14"/>
    <property type="match status" value="1"/>
</dbReference>
<evidence type="ECO:0000256" key="6">
    <source>
        <dbReference type="ARBA" id="ARBA00022741"/>
    </source>
</evidence>
<dbReference type="RefSeq" id="WP_145770331.1">
    <property type="nucleotide sequence ID" value="NZ_LR778301.1"/>
</dbReference>
<keyword evidence="11 14" id="KW-0010">Activator</keyword>
<dbReference type="Proteomes" id="UP000515733">
    <property type="component" value="Chromosome"/>
</dbReference>
<dbReference type="NCBIfam" id="TIGR01818">
    <property type="entry name" value="ntrC"/>
    <property type="match status" value="1"/>
</dbReference>
<keyword evidence="8 14" id="KW-0902">Two-component regulatory system</keyword>
<dbReference type="InterPro" id="IPR011006">
    <property type="entry name" value="CheY-like_superfamily"/>
</dbReference>
<dbReference type="GO" id="GO:0043565">
    <property type="term" value="F:sequence-specific DNA binding"/>
    <property type="evidence" value="ECO:0007669"/>
    <property type="project" value="InterPro"/>
</dbReference>
<dbReference type="OrthoDB" id="5288224at2"/>
<dbReference type="InterPro" id="IPR010114">
    <property type="entry name" value="Transcript_reg_NtrC"/>
</dbReference>
<keyword evidence="3 14" id="KW-0963">Cytoplasm</keyword>
<dbReference type="SMART" id="SM00382">
    <property type="entry name" value="AAA"/>
    <property type="match status" value="1"/>
</dbReference>
<dbReference type="Gene3D" id="1.10.10.60">
    <property type="entry name" value="Homeodomain-like"/>
    <property type="match status" value="1"/>
</dbReference>
<evidence type="ECO:0000256" key="4">
    <source>
        <dbReference type="ARBA" id="ARBA00022491"/>
    </source>
</evidence>
<dbReference type="InterPro" id="IPR025943">
    <property type="entry name" value="Sigma_54_int_dom_ATP-bd_2"/>
</dbReference>
<reference evidence="15 16" key="1">
    <citation type="submission" date="2020-03" db="EMBL/GenBank/DDBJ databases">
        <authorList>
            <consortium name="Genoscope - CEA"/>
            <person name="William W."/>
        </authorList>
    </citation>
    <scope>NUCLEOTIDE SEQUENCE [LARGE SCALE GENOMIC DNA]</scope>
    <source>
        <strain evidence="16">DSM 16959</strain>
    </source>
</reference>
<evidence type="ECO:0000256" key="10">
    <source>
        <dbReference type="ARBA" id="ARBA00023125"/>
    </source>
</evidence>
<dbReference type="InterPro" id="IPR058031">
    <property type="entry name" value="AAA_lid_NorR"/>
</dbReference>
<sequence length="469" mass="51825">MKPVWIVDDDRSIRWVFEKALDREEIPHRSFATANEALAALEGGQQPQVLVSDVRMPGQSGLDLLRQVKIRWPELPVIIMTAYSDLDSAVAAFQGGAYEYLPKPFDVDQAVGLVRRAIDETTHQGGASMTTELVPEILGQAPSMQEVFRAIGRLAQSHATVLINGESGTGKELVARALHRHSPRRDAPFIAINTAAIPRDLLESELFGHEKGAFTGAAAQRRGRFEQAEGGTLFLDEIGDMPAELQTRLLRVLSDGHFYRVGGQSPVKANVRVITATHQNLEIRVKDGLFREDLFHRLNVIRLRLPPLRERREDIPLLARHFLAKSAQELGVESKRLADGALRHLQSLEFPGNVRQLENLCHWLTVMAPGQSVDVADLPAEMREQPASAGPMDWLEALSGEADRLIAARPGEVFERLTRAFEGTLIRRALAATGGRRIEAAQLLGIGRNTITRKIQELGLDHAEGTDQG</sequence>
<name>A0A6S6Y171_9PROT</name>
<dbReference type="SUPFAM" id="SSF52540">
    <property type="entry name" value="P-loop containing nucleoside triphosphate hydrolases"/>
    <property type="match status" value="1"/>
</dbReference>
<dbReference type="Gene3D" id="3.40.50.2300">
    <property type="match status" value="1"/>
</dbReference>
<evidence type="ECO:0000256" key="13">
    <source>
        <dbReference type="ARBA" id="ARBA00023231"/>
    </source>
</evidence>
<dbReference type="PRINTS" id="PR01590">
    <property type="entry name" value="HTHFIS"/>
</dbReference>
<dbReference type="Pfam" id="PF00072">
    <property type="entry name" value="Response_reg"/>
    <property type="match status" value="1"/>
</dbReference>
<keyword evidence="12 14" id="KW-0804">Transcription</keyword>
<dbReference type="PROSITE" id="PS00675">
    <property type="entry name" value="SIGMA54_INTERACT_1"/>
    <property type="match status" value="1"/>
</dbReference>
<dbReference type="InterPro" id="IPR002197">
    <property type="entry name" value="HTH_Fis"/>
</dbReference>
<dbReference type="SUPFAM" id="SSF46689">
    <property type="entry name" value="Homeodomain-like"/>
    <property type="match status" value="1"/>
</dbReference>
<dbReference type="SMART" id="SM00448">
    <property type="entry name" value="REC"/>
    <property type="match status" value="1"/>
</dbReference>
<evidence type="ECO:0000256" key="1">
    <source>
        <dbReference type="ARBA" id="ARBA00004496"/>
    </source>
</evidence>
<dbReference type="InterPro" id="IPR027417">
    <property type="entry name" value="P-loop_NTPase"/>
</dbReference>
<dbReference type="NCBIfam" id="NF008176">
    <property type="entry name" value="PRK10923.1"/>
    <property type="match status" value="1"/>
</dbReference>
<keyword evidence="7 14" id="KW-0067">ATP-binding</keyword>